<organism evidence="1 2">
    <name type="scientific">Actibacterium mucosum KCTC 23349</name>
    <dbReference type="NCBI Taxonomy" id="1454373"/>
    <lineage>
        <taxon>Bacteria</taxon>
        <taxon>Pseudomonadati</taxon>
        <taxon>Pseudomonadota</taxon>
        <taxon>Alphaproteobacteria</taxon>
        <taxon>Rhodobacterales</taxon>
        <taxon>Roseobacteraceae</taxon>
        <taxon>Actibacterium</taxon>
    </lineage>
</organism>
<dbReference type="Proteomes" id="UP000026249">
    <property type="component" value="Unassembled WGS sequence"/>
</dbReference>
<dbReference type="InterPro" id="IPR042258">
    <property type="entry name" value="DGOK_N"/>
</dbReference>
<proteinExistence type="predicted"/>
<reference evidence="1 2" key="1">
    <citation type="submission" date="2014-03" db="EMBL/GenBank/DDBJ databases">
        <title>Draft Genome Sequence of Actibacterium mucosum KCTC 23349, a Marine Alphaproteobacterium with Complex Ionic Requirements Isolated from Mediterranean Seawater at Malvarrosa Beach, Valencia, Spain.</title>
        <authorList>
            <person name="Arahal D.R."/>
            <person name="Shao Z."/>
            <person name="Lai Q."/>
            <person name="Pujalte M.J."/>
        </authorList>
    </citation>
    <scope>NUCLEOTIDE SEQUENCE [LARGE SCALE GENOMIC DNA]</scope>
    <source>
        <strain evidence="1 2">KCTC 23349</strain>
    </source>
</reference>
<accession>A0A037ZE78</accession>
<keyword evidence="2" id="KW-1185">Reference proteome</keyword>
<sequence>MKYMAVDWGSSRFRAWLIDESGRIMDRKDSDDGLKFVNSRKFSETLADNCGDWMRAHPHAPVIMCGMVGSKTGWFETPYLDCPLDLDRLVAAAYRFDIGTHPAAIIPGAVCRSDAGHYDVMRGEELQILGSLADEMPENAVICIPGTHCKWVEMRDGHLQNFRSYITGELFALLRNNSLVGALAEGDAYCEATFLQGVTHGARNATANAVFSARADVLNGQLAPQNASSFLSGTLIGTEIATEQQGMSGTDVILLASGPQAQLYQVALAHCGLTPQMRDAKGATLAGLSAAAQALWPSTAAA</sequence>
<dbReference type="Pfam" id="PF05035">
    <property type="entry name" value="DGOK"/>
    <property type="match status" value="1"/>
</dbReference>
<dbReference type="InterPro" id="IPR007729">
    <property type="entry name" value="DGOK"/>
</dbReference>
<evidence type="ECO:0000313" key="2">
    <source>
        <dbReference type="Proteomes" id="UP000026249"/>
    </source>
</evidence>
<evidence type="ECO:0008006" key="3">
    <source>
        <dbReference type="Google" id="ProtNLM"/>
    </source>
</evidence>
<dbReference type="STRING" id="1454373.ACMU_18440"/>
<dbReference type="Gene3D" id="3.30.420.310">
    <property type="entry name" value="2-keto-3-deoxy-galactonokinase, C-terminal domain"/>
    <property type="match status" value="1"/>
</dbReference>
<dbReference type="CDD" id="cd24012">
    <property type="entry name" value="ASKHA_NBD_KDGal-kinase"/>
    <property type="match status" value="1"/>
</dbReference>
<dbReference type="GO" id="GO:0008671">
    <property type="term" value="F:2-dehydro-3-deoxygalactonokinase activity"/>
    <property type="evidence" value="ECO:0007669"/>
    <property type="project" value="InterPro"/>
</dbReference>
<name>A0A037ZE78_9RHOB</name>
<dbReference type="Gene3D" id="3.30.420.300">
    <property type="entry name" value="2-keto-3-deoxy-galactonokinase, substrate binding domain"/>
    <property type="match status" value="1"/>
</dbReference>
<dbReference type="AlphaFoldDB" id="A0A037ZE78"/>
<dbReference type="InterPro" id="IPR042257">
    <property type="entry name" value="DGOK_C"/>
</dbReference>
<protein>
    <recommendedName>
        <fullName evidence="3">2-dehydro-3-deoxygalactonokinase</fullName>
    </recommendedName>
</protein>
<evidence type="ECO:0000313" key="1">
    <source>
        <dbReference type="EMBL" id="KAJ54407.1"/>
    </source>
</evidence>
<comment type="caution">
    <text evidence="1">The sequence shown here is derived from an EMBL/GenBank/DDBJ whole genome shotgun (WGS) entry which is preliminary data.</text>
</comment>
<gene>
    <name evidence="1" type="ORF">ACMU_18440</name>
</gene>
<dbReference type="EMBL" id="JFKE01000008">
    <property type="protein sequence ID" value="KAJ54407.1"/>
    <property type="molecule type" value="Genomic_DNA"/>
</dbReference>
<dbReference type="GO" id="GO:0034194">
    <property type="term" value="P:D-galactonate catabolic process"/>
    <property type="evidence" value="ECO:0007669"/>
    <property type="project" value="InterPro"/>
</dbReference>